<dbReference type="EMBL" id="KY092484">
    <property type="protein sequence ID" value="APD18780.1"/>
    <property type="molecule type" value="Genomic_DNA"/>
</dbReference>
<sequence length="74" mass="8050">MYDRAHLVAVATDKGDRHYTDLAARLKVAPVTAWRLWTGKTAPSARLAAAVQDEYGIPASRLLKLRESSTQAAA</sequence>
<evidence type="ECO:0000313" key="1">
    <source>
        <dbReference type="EMBL" id="APD18780.1"/>
    </source>
</evidence>
<dbReference type="InterPro" id="IPR010982">
    <property type="entry name" value="Lambda_DNA-bd_dom_sf"/>
</dbReference>
<dbReference type="GO" id="GO:0003677">
    <property type="term" value="F:DNA binding"/>
    <property type="evidence" value="ECO:0007669"/>
    <property type="project" value="InterPro"/>
</dbReference>
<protein>
    <submittedName>
        <fullName evidence="1">Helix-turn-helix DNA binding protein</fullName>
    </submittedName>
</protein>
<accession>A0A1J0MCW5</accession>
<gene>
    <name evidence="1" type="ORF">SEA_RALEIGH_32</name>
</gene>
<proteinExistence type="predicted"/>
<keyword evidence="2" id="KW-1185">Reference proteome</keyword>
<reference evidence="1 2" key="1">
    <citation type="submission" date="2016-11" db="EMBL/GenBank/DDBJ databases">
        <authorList>
            <person name="Donegan-Quick R."/>
            <person name="Bryant T.D."/>
            <person name="Hughes K.A."/>
            <person name="Quiroz D.E."/>
            <person name="Nayek S."/>
            <person name="Syed N."/>
            <person name="Wagner P.E."/>
            <person name="Kim T."/>
            <person name="Visi D.K."/>
            <person name="Allen M.S."/>
            <person name="Hughes L.E."/>
            <person name="Garlena R.A."/>
            <person name="Russell D.A."/>
            <person name="Pope W.H."/>
            <person name="Jacobs-Sera D."/>
            <person name="Hendrix R.W."/>
            <person name="Hatfull G.F."/>
        </authorList>
    </citation>
    <scope>NUCLEOTIDE SEQUENCE [LARGE SCALE GENOMIC DNA]</scope>
</reference>
<evidence type="ECO:0000313" key="2">
    <source>
        <dbReference type="Proteomes" id="UP000222578"/>
    </source>
</evidence>
<dbReference type="Proteomes" id="UP000222578">
    <property type="component" value="Segment"/>
</dbReference>
<dbReference type="SUPFAM" id="SSF47413">
    <property type="entry name" value="lambda repressor-like DNA-binding domains"/>
    <property type="match status" value="1"/>
</dbReference>
<name>A0A1J0MCW5_9CAUD</name>
<organism evidence="1 2">
    <name type="scientific">Streptomyces phage Raleigh</name>
    <dbReference type="NCBI Taxonomy" id="1920312"/>
    <lineage>
        <taxon>Viruses</taxon>
        <taxon>Duplodnaviria</taxon>
        <taxon>Heunggongvirae</taxon>
        <taxon>Uroviricota</taxon>
        <taxon>Caudoviricetes</taxon>
        <taxon>Raleighvirus</taxon>
        <taxon>Raleighvirus raleigh</taxon>
    </lineage>
</organism>